<organism evidence="5 6">
    <name type="scientific">Pseudonocardia bannensis</name>
    <dbReference type="NCBI Taxonomy" id="630973"/>
    <lineage>
        <taxon>Bacteria</taxon>
        <taxon>Bacillati</taxon>
        <taxon>Actinomycetota</taxon>
        <taxon>Actinomycetes</taxon>
        <taxon>Pseudonocardiales</taxon>
        <taxon>Pseudonocardiaceae</taxon>
        <taxon>Pseudonocardia</taxon>
    </lineage>
</organism>
<dbReference type="PRINTS" id="PR00080">
    <property type="entry name" value="SDRFAMILY"/>
</dbReference>
<dbReference type="AlphaFoldDB" id="A0A848DC59"/>
<feature type="compositionally biased region" description="Low complexity" evidence="4">
    <location>
        <begin position="1"/>
        <end position="15"/>
    </location>
</feature>
<dbReference type="Gene3D" id="3.40.50.720">
    <property type="entry name" value="NAD(P)-binding Rossmann-like Domain"/>
    <property type="match status" value="1"/>
</dbReference>
<protein>
    <submittedName>
        <fullName evidence="5">SDR family oxidoreductase</fullName>
    </submittedName>
</protein>
<accession>A0A848DC59</accession>
<dbReference type="GO" id="GO:0016491">
    <property type="term" value="F:oxidoreductase activity"/>
    <property type="evidence" value="ECO:0007669"/>
    <property type="project" value="UniProtKB-KW"/>
</dbReference>
<evidence type="ECO:0000256" key="3">
    <source>
        <dbReference type="RuleBase" id="RU000363"/>
    </source>
</evidence>
<keyword evidence="2" id="KW-0560">Oxidoreductase</keyword>
<evidence type="ECO:0000313" key="5">
    <source>
        <dbReference type="EMBL" id="NMH90016.1"/>
    </source>
</evidence>
<dbReference type="PANTHER" id="PTHR44196:SF1">
    <property type="entry name" value="DEHYDROGENASE_REDUCTASE SDR FAMILY MEMBER 7B"/>
    <property type="match status" value="1"/>
</dbReference>
<reference evidence="5 6" key="1">
    <citation type="submission" date="2020-04" db="EMBL/GenBank/DDBJ databases">
        <authorList>
            <person name="Klaysubun C."/>
            <person name="Duangmal K."/>
            <person name="Lipun K."/>
        </authorList>
    </citation>
    <scope>NUCLEOTIDE SEQUENCE [LARGE SCALE GENOMIC DNA]</scope>
    <source>
        <strain evidence="5 6">DSM 45300</strain>
    </source>
</reference>
<comment type="similarity">
    <text evidence="1 3">Belongs to the short-chain dehydrogenases/reductases (SDR) family.</text>
</comment>
<gene>
    <name evidence="5" type="ORF">HF519_00065</name>
</gene>
<proteinExistence type="inferred from homology"/>
<dbReference type="CDD" id="cd05233">
    <property type="entry name" value="SDR_c"/>
    <property type="match status" value="1"/>
</dbReference>
<dbReference type="PRINTS" id="PR00081">
    <property type="entry name" value="GDHRDH"/>
</dbReference>
<feature type="region of interest" description="Disordered" evidence="4">
    <location>
        <begin position="1"/>
        <end position="24"/>
    </location>
</feature>
<dbReference type="EMBL" id="JAAXKZ010000001">
    <property type="protein sequence ID" value="NMH90016.1"/>
    <property type="molecule type" value="Genomic_DNA"/>
</dbReference>
<evidence type="ECO:0000256" key="2">
    <source>
        <dbReference type="ARBA" id="ARBA00023002"/>
    </source>
</evidence>
<dbReference type="Pfam" id="PF00106">
    <property type="entry name" value="adh_short"/>
    <property type="match status" value="1"/>
</dbReference>
<name>A0A848DC59_9PSEU</name>
<evidence type="ECO:0000256" key="4">
    <source>
        <dbReference type="SAM" id="MobiDB-lite"/>
    </source>
</evidence>
<dbReference type="InterPro" id="IPR002347">
    <property type="entry name" value="SDR_fam"/>
</dbReference>
<evidence type="ECO:0000256" key="1">
    <source>
        <dbReference type="ARBA" id="ARBA00006484"/>
    </source>
</evidence>
<dbReference type="PROSITE" id="PS00061">
    <property type="entry name" value="ADH_SHORT"/>
    <property type="match status" value="1"/>
</dbReference>
<comment type="caution">
    <text evidence="5">The sequence shown here is derived from an EMBL/GenBank/DDBJ whole genome shotgun (WGS) entry which is preliminary data.</text>
</comment>
<evidence type="ECO:0000313" key="6">
    <source>
        <dbReference type="Proteomes" id="UP000586918"/>
    </source>
</evidence>
<dbReference type="InterPro" id="IPR036291">
    <property type="entry name" value="NAD(P)-bd_dom_sf"/>
</dbReference>
<sequence length="256" mass="26253">MTRTAPARASTDPSASPAPRPPRSVGTVLVTGAASGLGRAVASAVAAVGGRPLLVDRVDSRDAVGPELAAAPTAVVDLADTRAAEQAVAELAARAGTLDAVVTAAGTDRCGRISEVPGPEWDRVVEVNLLGTAAVIRAALPRLRESRGRVVTVASTLGLRALSDASAYCASKFGVIGLSRALAAELAGEVGFTTLIPGGMDTAFFDDRTEQYRPGPDAQLNDPREVADAVLYALTRSPGCEVREMVICPATEPSWP</sequence>
<dbReference type="GO" id="GO:0016020">
    <property type="term" value="C:membrane"/>
    <property type="evidence" value="ECO:0007669"/>
    <property type="project" value="TreeGrafter"/>
</dbReference>
<dbReference type="PANTHER" id="PTHR44196">
    <property type="entry name" value="DEHYDROGENASE/REDUCTASE SDR FAMILY MEMBER 7B"/>
    <property type="match status" value="1"/>
</dbReference>
<dbReference type="SUPFAM" id="SSF51735">
    <property type="entry name" value="NAD(P)-binding Rossmann-fold domains"/>
    <property type="match status" value="1"/>
</dbReference>
<dbReference type="InterPro" id="IPR020904">
    <property type="entry name" value="Sc_DH/Rdtase_CS"/>
</dbReference>
<keyword evidence="6" id="KW-1185">Reference proteome</keyword>
<dbReference type="Proteomes" id="UP000586918">
    <property type="component" value="Unassembled WGS sequence"/>
</dbReference>
<dbReference type="RefSeq" id="WP_169409517.1">
    <property type="nucleotide sequence ID" value="NZ_JAAXKZ010000001.1"/>
</dbReference>